<reference evidence="2" key="1">
    <citation type="submission" date="2021-02" db="EMBL/GenBank/DDBJ databases">
        <authorList>
            <person name="Dougan E. K."/>
            <person name="Rhodes N."/>
            <person name="Thang M."/>
            <person name="Chan C."/>
        </authorList>
    </citation>
    <scope>NUCLEOTIDE SEQUENCE</scope>
</reference>
<feature type="compositionally biased region" description="Basic and acidic residues" evidence="1">
    <location>
        <begin position="11"/>
        <end position="24"/>
    </location>
</feature>
<protein>
    <submittedName>
        <fullName evidence="2">Uncharacterized protein</fullName>
    </submittedName>
</protein>
<feature type="region of interest" description="Disordered" evidence="1">
    <location>
        <begin position="1"/>
        <end position="92"/>
    </location>
</feature>
<organism evidence="2 3">
    <name type="scientific">Symbiodinium natans</name>
    <dbReference type="NCBI Taxonomy" id="878477"/>
    <lineage>
        <taxon>Eukaryota</taxon>
        <taxon>Sar</taxon>
        <taxon>Alveolata</taxon>
        <taxon>Dinophyceae</taxon>
        <taxon>Suessiales</taxon>
        <taxon>Symbiodiniaceae</taxon>
        <taxon>Symbiodinium</taxon>
    </lineage>
</organism>
<gene>
    <name evidence="2" type="ORF">SNAT2548_LOCUS2744</name>
</gene>
<evidence type="ECO:0000256" key="1">
    <source>
        <dbReference type="SAM" id="MobiDB-lite"/>
    </source>
</evidence>
<feature type="region of interest" description="Disordered" evidence="1">
    <location>
        <begin position="1201"/>
        <end position="1221"/>
    </location>
</feature>
<comment type="caution">
    <text evidence="2">The sequence shown here is derived from an EMBL/GenBank/DDBJ whole genome shotgun (WGS) entry which is preliminary data.</text>
</comment>
<feature type="compositionally biased region" description="Low complexity" evidence="1">
    <location>
        <begin position="27"/>
        <end position="36"/>
    </location>
</feature>
<evidence type="ECO:0000313" key="3">
    <source>
        <dbReference type="Proteomes" id="UP000604046"/>
    </source>
</evidence>
<keyword evidence="3" id="KW-1185">Reference proteome</keyword>
<dbReference type="EMBL" id="CAJNDS010000164">
    <property type="protein sequence ID" value="CAE6972810.1"/>
    <property type="molecule type" value="Genomic_DNA"/>
</dbReference>
<evidence type="ECO:0000313" key="2">
    <source>
        <dbReference type="EMBL" id="CAE6972810.1"/>
    </source>
</evidence>
<name>A0A812I5B5_9DINO</name>
<proteinExistence type="predicted"/>
<dbReference type="AlphaFoldDB" id="A0A812I5B5"/>
<accession>A0A812I5B5</accession>
<sequence>MPSLLEAAYAHSDRVSPVKRRFEEAFSEPSSSSTPSKQLPGTRAEVQPTGSGKKGRAPRNRPGPVSKKGTGAEKRRRGRPALSAGVTEQPPDVAGAWPSCTHAFQKTCPRCVFRAGVAKWTKAHGVFQRPCKSGASLVTPWLRERPRCLGGAWGIGCAACAHLLQRASEAGPGIRHQRRRWSTKWARFEVRSLSMMQSSSVELHSHTQIHMLAVKCMNLPDVPLCKLVAPAPDDDRLLAGAVPQLQDWLKAWRTARSPEALLKSEMRSRTDSFADVKRGKPKEVQRHATRQMIQVMAEVLREAKRDMLRHADHTSVAVDDMAPFRILRFRCCSQRPAETTGSTLAPWMSRNGILAVLRNGGCTLSLEMLDQDYSERIADSMLTAVRQMATKLGDQQADADVVNRFCQTLSSYSSDGGRPMRKCGRILQQRFPRLCLCLLDKAHTIRRAALPMTMEDRFRQRWLTTFEKRHALIPDLCNSEEWKLRLRILQAEVVKATGSMTGSGAVAGCPNLAKAVATMGFSKQRFDSYATPAAKFVALLLPIALLLAAQAMDDRLDPLVRHRSHQQLQALTGSNILVAGLAADLHTEVLRFTRLHDVHDHDISFTLREKAEFLTRLRRLFGEGRVLMEMDDVEGAEESETLTHLALRTAMSAAPIVYGDRIHTLWSRVDSSESKQIMASLNTVVDTIEARVQTDMADLQLQTAFACFDLRVWWNAKAALENDNDADGWRNLETKMRRRSADICRALGRDERKGWQELFSTVTRLLAHGAVPEAENRQAWGRVVGRGPSLEMEYEVLPDMVAFYLSIQDGECSVERDFSQLRRHQSNANGDFLSAILEVQLDGPPTEADMVKRLELHDERVTERMENTFQIEGCALAMTPFVRRCCQLWLQHFGRRFRCYKTRTDKGATRAKKPVGTFASVLRAQRRASDRLSQEAAVDPGAASAIPGQSVAALVRRRWKLRSSPCWNPALEKFQKLTESKAQERDAERNRARLHMPAPKVKLRPGKVYPKGPAPALRRDTLVADLTCDASAALATSECAYKRCQAGICWDDFIRCRIMVVDDAVSLEQMQTSSLVDSQWSEKLHWYLGIVALGKDLISVAHWRKADRMKRLREYDAAHQLVPAKIHLSENFQDRHGACSRWLRKITGLNRTQWTLQDAADNADWVLNDMASLRCMLVTCRRMHRRATSLTLDGDGWKVAPGGRIPKLPRRGRGAAEHADE</sequence>
<dbReference type="Proteomes" id="UP000604046">
    <property type="component" value="Unassembled WGS sequence"/>
</dbReference>